<sequence>MGRPVLIWVSVAVVTPANATSHAVLDVQRALEWWGVSKSVTKAVAGAECA</sequence>
<accession>U1RUK9</accession>
<dbReference type="EMBL" id="AWSE01000219">
    <property type="protein sequence ID" value="ERH22127.1"/>
    <property type="molecule type" value="Genomic_DNA"/>
</dbReference>
<gene>
    <name evidence="1" type="ORF">HMPREF1979_02903</name>
</gene>
<name>U1RUK9_9ACTO</name>
<evidence type="ECO:0000313" key="2">
    <source>
        <dbReference type="Proteomes" id="UP000016536"/>
    </source>
</evidence>
<keyword evidence="2" id="KW-1185">Reference proteome</keyword>
<dbReference type="PATRIC" id="fig|1321818.3.peg.2403"/>
<proteinExistence type="predicted"/>
<organism evidence="1 2">
    <name type="scientific">Actinomyces johnsonii F0542</name>
    <dbReference type="NCBI Taxonomy" id="1321818"/>
    <lineage>
        <taxon>Bacteria</taxon>
        <taxon>Bacillati</taxon>
        <taxon>Actinomycetota</taxon>
        <taxon>Actinomycetes</taxon>
        <taxon>Actinomycetales</taxon>
        <taxon>Actinomycetaceae</taxon>
        <taxon>Actinomyces</taxon>
    </lineage>
</organism>
<protein>
    <submittedName>
        <fullName evidence="1">Uncharacterized protein</fullName>
    </submittedName>
</protein>
<dbReference type="HOGENOM" id="CLU_3113660_0_0_11"/>
<comment type="caution">
    <text evidence="1">The sequence shown here is derived from an EMBL/GenBank/DDBJ whole genome shotgun (WGS) entry which is preliminary data.</text>
</comment>
<evidence type="ECO:0000313" key="1">
    <source>
        <dbReference type="EMBL" id="ERH22127.1"/>
    </source>
</evidence>
<reference evidence="1 2" key="1">
    <citation type="submission" date="2013-08" db="EMBL/GenBank/DDBJ databases">
        <authorList>
            <person name="Weinstock G."/>
            <person name="Sodergren E."/>
            <person name="Wylie T."/>
            <person name="Fulton L."/>
            <person name="Fulton R."/>
            <person name="Fronick C."/>
            <person name="O'Laughlin M."/>
            <person name="Godfrey J."/>
            <person name="Miner T."/>
            <person name="Herter B."/>
            <person name="Appelbaum E."/>
            <person name="Cordes M."/>
            <person name="Lek S."/>
            <person name="Wollam A."/>
            <person name="Pepin K.H."/>
            <person name="Palsikar V.B."/>
            <person name="Mitreva M."/>
            <person name="Wilson R.K."/>
        </authorList>
    </citation>
    <scope>NUCLEOTIDE SEQUENCE [LARGE SCALE GENOMIC DNA]</scope>
    <source>
        <strain evidence="1 2">F0542</strain>
    </source>
</reference>
<dbReference type="Proteomes" id="UP000016536">
    <property type="component" value="Unassembled WGS sequence"/>
</dbReference>
<dbReference type="AlphaFoldDB" id="U1RUK9"/>